<proteinExistence type="predicted"/>
<gene>
    <name evidence="1" type="ORF">QAD02_007869</name>
</gene>
<evidence type="ECO:0000313" key="2">
    <source>
        <dbReference type="Proteomes" id="UP001239111"/>
    </source>
</evidence>
<dbReference type="EMBL" id="CM056744">
    <property type="protein sequence ID" value="KAJ8666207.1"/>
    <property type="molecule type" value="Genomic_DNA"/>
</dbReference>
<accession>A0ACC2N799</accession>
<keyword evidence="2" id="KW-1185">Reference proteome</keyword>
<organism evidence="1 2">
    <name type="scientific">Eretmocerus hayati</name>
    <dbReference type="NCBI Taxonomy" id="131215"/>
    <lineage>
        <taxon>Eukaryota</taxon>
        <taxon>Metazoa</taxon>
        <taxon>Ecdysozoa</taxon>
        <taxon>Arthropoda</taxon>
        <taxon>Hexapoda</taxon>
        <taxon>Insecta</taxon>
        <taxon>Pterygota</taxon>
        <taxon>Neoptera</taxon>
        <taxon>Endopterygota</taxon>
        <taxon>Hymenoptera</taxon>
        <taxon>Apocrita</taxon>
        <taxon>Proctotrupomorpha</taxon>
        <taxon>Chalcidoidea</taxon>
        <taxon>Aphelinidae</taxon>
        <taxon>Aphelininae</taxon>
        <taxon>Eretmocerus</taxon>
    </lineage>
</organism>
<name>A0ACC2N799_9HYME</name>
<dbReference type="Proteomes" id="UP001239111">
    <property type="component" value="Chromosome 4"/>
</dbReference>
<reference evidence="1" key="1">
    <citation type="submission" date="2023-04" db="EMBL/GenBank/DDBJ databases">
        <title>A chromosome-level genome assembly of the parasitoid wasp Eretmocerus hayati.</title>
        <authorList>
            <person name="Zhong Y."/>
            <person name="Liu S."/>
            <person name="Liu Y."/>
        </authorList>
    </citation>
    <scope>NUCLEOTIDE SEQUENCE</scope>
    <source>
        <strain evidence="1">ZJU_SS_LIU_2023</strain>
    </source>
</reference>
<sequence length="201" mass="22427">MLQVTQFSSKLPNPSRSDSSNFIWISSGHPKLPFVTGISVSLLGSIKVHLLDRDRTSSYPSFSETLNLVGVSLLRELLQGQRDLPAPFINDVQEFMKSLFLSGQTELQSRNHQSIEVPTESDKDHLSIDTFRLNVMANSACVDILVWAIGDETGPVRPAQFSILQRREVLEGSRIESLEGRAITNTELCFGSTLPWSFSKF</sequence>
<comment type="caution">
    <text evidence="1">The sequence shown here is derived from an EMBL/GenBank/DDBJ whole genome shotgun (WGS) entry which is preliminary data.</text>
</comment>
<protein>
    <submittedName>
        <fullName evidence="1">Uncharacterized protein</fullName>
    </submittedName>
</protein>
<evidence type="ECO:0000313" key="1">
    <source>
        <dbReference type="EMBL" id="KAJ8666207.1"/>
    </source>
</evidence>